<keyword evidence="8" id="KW-0032">Aminotransferase</keyword>
<evidence type="ECO:0000259" key="6">
    <source>
        <dbReference type="Pfam" id="PF00425"/>
    </source>
</evidence>
<dbReference type="Gene3D" id="3.60.120.10">
    <property type="entry name" value="Anthranilate synthase"/>
    <property type="match status" value="1"/>
</dbReference>
<dbReference type="PRINTS" id="PR00097">
    <property type="entry name" value="ANTSNTHASEII"/>
</dbReference>
<evidence type="ECO:0000259" key="7">
    <source>
        <dbReference type="Pfam" id="PF04715"/>
    </source>
</evidence>
<feature type="domain" description="Anthranilate synthase component I N-terminal" evidence="7">
    <location>
        <begin position="235"/>
        <end position="370"/>
    </location>
</feature>
<dbReference type="Pfam" id="PF00425">
    <property type="entry name" value="Chorismate_bind"/>
    <property type="match status" value="1"/>
</dbReference>
<evidence type="ECO:0000259" key="5">
    <source>
        <dbReference type="Pfam" id="PF00117"/>
    </source>
</evidence>
<dbReference type="InterPro" id="IPR029062">
    <property type="entry name" value="Class_I_gatase-like"/>
</dbReference>
<evidence type="ECO:0000256" key="2">
    <source>
        <dbReference type="ARBA" id="ARBA00013139"/>
    </source>
</evidence>
<dbReference type="InterPro" id="IPR006805">
    <property type="entry name" value="Anth_synth_I_N"/>
</dbReference>
<dbReference type="SUPFAM" id="SSF52317">
    <property type="entry name" value="Class I glutamine amidotransferase-like"/>
    <property type="match status" value="1"/>
</dbReference>
<dbReference type="CDD" id="cd01743">
    <property type="entry name" value="GATase1_Anthranilate_Synthase"/>
    <property type="match status" value="1"/>
</dbReference>
<comment type="caution">
    <text evidence="8">The sequence shown here is derived from an EMBL/GenBank/DDBJ whole genome shotgun (WGS) entry which is preliminary data.</text>
</comment>
<feature type="domain" description="Chorismate-utilising enzyme C-terminal" evidence="6">
    <location>
        <begin position="419"/>
        <end position="672"/>
    </location>
</feature>
<feature type="domain" description="Glutamine amidotransferase" evidence="5">
    <location>
        <begin position="5"/>
        <end position="186"/>
    </location>
</feature>
<dbReference type="GO" id="GO:0009396">
    <property type="term" value="P:folic acid-containing compound biosynthetic process"/>
    <property type="evidence" value="ECO:0007669"/>
    <property type="project" value="InterPro"/>
</dbReference>
<keyword evidence="3 8" id="KW-0808">Transferase</keyword>
<dbReference type="NCBIfam" id="TIGR00553">
    <property type="entry name" value="pabB"/>
    <property type="match status" value="1"/>
</dbReference>
<dbReference type="EMBL" id="CAHS01000015">
    <property type="protein sequence ID" value="CCG87603.1"/>
    <property type="molecule type" value="Genomic_DNA"/>
</dbReference>
<dbReference type="Gene3D" id="3.40.50.880">
    <property type="match status" value="1"/>
</dbReference>
<evidence type="ECO:0000313" key="8">
    <source>
        <dbReference type="EMBL" id="CCG87603.1"/>
    </source>
</evidence>
<keyword evidence="4" id="KW-0315">Glutamine amidotransferase</keyword>
<dbReference type="InterPro" id="IPR015890">
    <property type="entry name" value="Chorismate_C"/>
</dbReference>
<dbReference type="GO" id="GO:0046820">
    <property type="term" value="F:4-amino-4-deoxychorismate synthase activity"/>
    <property type="evidence" value="ECO:0007669"/>
    <property type="project" value="UniProtKB-EC"/>
</dbReference>
<dbReference type="AlphaFoldDB" id="V5Z9H2"/>
<dbReference type="Pfam" id="PF00117">
    <property type="entry name" value="GATase"/>
    <property type="match status" value="1"/>
</dbReference>
<dbReference type="InterPro" id="IPR005802">
    <property type="entry name" value="ADC_synth_comp_1"/>
</dbReference>
<dbReference type="SUPFAM" id="SSF56322">
    <property type="entry name" value="ADC synthase"/>
    <property type="match status" value="1"/>
</dbReference>
<accession>V5Z9H2</accession>
<dbReference type="InterPro" id="IPR019999">
    <property type="entry name" value="Anth_synth_I-like"/>
</dbReference>
<dbReference type="STRING" id="1161919.EPIR_2238"/>
<evidence type="ECO:0000256" key="3">
    <source>
        <dbReference type="ARBA" id="ARBA00022679"/>
    </source>
</evidence>
<dbReference type="GO" id="GO:0005737">
    <property type="term" value="C:cytoplasm"/>
    <property type="evidence" value="ECO:0007669"/>
    <property type="project" value="TreeGrafter"/>
</dbReference>
<protein>
    <recommendedName>
        <fullName evidence="2">aminodeoxychorismate synthase</fullName>
        <ecNumber evidence="2">2.6.1.85</ecNumber>
    </recommendedName>
</protein>
<evidence type="ECO:0000256" key="1">
    <source>
        <dbReference type="ARBA" id="ARBA00005970"/>
    </source>
</evidence>
<dbReference type="NCBIfam" id="TIGR00566">
    <property type="entry name" value="trpG_papA"/>
    <property type="match status" value="1"/>
</dbReference>
<dbReference type="InterPro" id="IPR006221">
    <property type="entry name" value="TrpG/PapA_dom"/>
</dbReference>
<proteinExistence type="inferred from homology"/>
<dbReference type="PANTHER" id="PTHR11236:SF18">
    <property type="entry name" value="AMINODEOXYCHORISMATE SYNTHASE"/>
    <property type="match status" value="1"/>
</dbReference>
<dbReference type="InterPro" id="IPR017926">
    <property type="entry name" value="GATASE"/>
</dbReference>
<dbReference type="FunFam" id="3.40.50.880:FF:000003">
    <property type="entry name" value="Anthranilate synthase component II"/>
    <property type="match status" value="1"/>
</dbReference>
<comment type="similarity">
    <text evidence="1">In the C-terminal section; belongs to the anthranilate synthase component I family.</text>
</comment>
<dbReference type="PANTHER" id="PTHR11236">
    <property type="entry name" value="AMINOBENZOATE/ANTHRANILATE SYNTHASE"/>
    <property type="match status" value="1"/>
</dbReference>
<dbReference type="GO" id="GO:0008153">
    <property type="term" value="P:4-aminobenzoate biosynthetic process"/>
    <property type="evidence" value="ECO:0007669"/>
    <property type="project" value="TreeGrafter"/>
</dbReference>
<keyword evidence="9" id="KW-1185">Reference proteome</keyword>
<dbReference type="OrthoDB" id="9803598at2"/>
<dbReference type="GO" id="GO:0000162">
    <property type="term" value="P:L-tryptophan biosynthetic process"/>
    <property type="evidence" value="ECO:0007669"/>
    <property type="project" value="TreeGrafter"/>
</dbReference>
<dbReference type="Proteomes" id="UP000018217">
    <property type="component" value="Unassembled WGS sequence"/>
</dbReference>
<dbReference type="InterPro" id="IPR005801">
    <property type="entry name" value="ADC_synthase"/>
</dbReference>
<name>V5Z9H2_9GAMM</name>
<evidence type="ECO:0000256" key="4">
    <source>
        <dbReference type="ARBA" id="ARBA00022962"/>
    </source>
</evidence>
<sequence>MRTIIIDNYDSFTYNIFQMVAAINQCSPLIFRNDEISWQQIQKLDFDNIILSPGPGSAENDKDFGLCRDIILYSTKPVLGICLGHQGLCHYWGGKVTQAPVPVHGRQSKIYHAGHSILSNIPSPFNVVRYHSLIVNDPIPDCFEVTARTEENLIMAVAHKEKPLWGVQFHPESILTECGSEIIRNFNELTVSYLKENKIKSANGSYAQPKMVKLKKPAAEIYFHLECEVIAFDRDPGDIFKRIYGDSKNAFWLNREASSASPFSYMGDAKGENAFMLSWCQVRRQLTIDSAHESKVSSSDILSYMDAHLANINVSGSETPFGFRGGFVGYIGYEVDVSGERCCQPAADDDAKMIFPDRFICIDHQKSCIYLVTLTPLHQDRDSAWIEDVKRRIAAPDNALTQPLAKEKKQAQAYWLHSKKKYLQLIESCFSEIRSGESYEVCLTNRLYLPPLSAPFSAWQQLRKSNPSPYAAFLRFDDLNIICSSPECFLKIDKEGHVISKPIKGTRRRGRDADEDNKLRLSLLTDEKDRAENLMITDLLRNDLGRVCQVGSVQVPELMVVETYPAVHQLVSSVTGKLQHTSAISCFKAAFPGGSMTGAPKKRTMEIIDRLENRARGVYSGSIGYFSSDGSADMNIVIRTLVSNASHSVIGAGGAVIELSTPEAEVEEVMLKASALLDAVAISQNWAISLIENEHDY</sequence>
<dbReference type="PROSITE" id="PS51273">
    <property type="entry name" value="GATASE_TYPE_1"/>
    <property type="match status" value="1"/>
</dbReference>
<dbReference type="Pfam" id="PF04715">
    <property type="entry name" value="Anth_synt_I_N"/>
    <property type="match status" value="1"/>
</dbReference>
<reference evidence="8 9" key="1">
    <citation type="journal article" date="2013" name="Syst. Appl. Microbiol.">
        <title>Phylogenetic position and virulence apparatus of the pear flower necrosis pathogen Erwinia piriflorinigrans CFBP 5888T as assessed by comparative genomics.</title>
        <authorList>
            <person name="Smits T.H."/>
            <person name="Rezzonico F."/>
            <person name="Lopez M.M."/>
            <person name="Blom J."/>
            <person name="Goesmann A."/>
            <person name="Frey J.E."/>
            <person name="Duffy B."/>
        </authorList>
    </citation>
    <scope>NUCLEOTIDE SEQUENCE [LARGE SCALE GENOMIC DNA]</scope>
    <source>
        <strain evidence="9">CFBP5888</strain>
    </source>
</reference>
<dbReference type="RefSeq" id="WP_023655391.1">
    <property type="nucleotide sequence ID" value="NZ_CAHS01000015.1"/>
</dbReference>
<evidence type="ECO:0000313" key="9">
    <source>
        <dbReference type="Proteomes" id="UP000018217"/>
    </source>
</evidence>
<organism evidence="8 9">
    <name type="scientific">Erwinia piriflorinigrans CFBP 5888</name>
    <dbReference type="NCBI Taxonomy" id="1161919"/>
    <lineage>
        <taxon>Bacteria</taxon>
        <taxon>Pseudomonadati</taxon>
        <taxon>Pseudomonadota</taxon>
        <taxon>Gammaproteobacteria</taxon>
        <taxon>Enterobacterales</taxon>
        <taxon>Erwiniaceae</taxon>
        <taxon>Erwinia</taxon>
    </lineage>
</organism>
<dbReference type="EC" id="2.6.1.85" evidence="2"/>
<gene>
    <name evidence="8" type="primary">pabB3</name>
    <name evidence="8" type="ORF">EPIR_2238</name>
</gene>
<dbReference type="PRINTS" id="PR00096">
    <property type="entry name" value="GATASE"/>
</dbReference>